<sequence>MKKKKKGLPIYFWLGCLLLYGYVLTMMILEMNVEGMTYSWTLGGAPASFFYNGFIGVMGLNFFLAWLWVYLPERDDKRSQSSDGGDN</sequence>
<evidence type="ECO:0000313" key="2">
    <source>
        <dbReference type="EMBL" id="EEG77433.1"/>
    </source>
</evidence>
<name>C0GGJ2_DETAL</name>
<dbReference type="RefSeq" id="WP_008516397.1">
    <property type="nucleotide sequence ID" value="NZ_ACJM01000007.1"/>
</dbReference>
<gene>
    <name evidence="2" type="ORF">DealDRAFT_1556</name>
</gene>
<evidence type="ECO:0000313" key="3">
    <source>
        <dbReference type="Proteomes" id="UP000006443"/>
    </source>
</evidence>
<proteinExistence type="predicted"/>
<protein>
    <submittedName>
        <fullName evidence="2">Uncharacterized protein</fullName>
    </submittedName>
</protein>
<dbReference type="Proteomes" id="UP000006443">
    <property type="component" value="Unassembled WGS sequence"/>
</dbReference>
<accession>C0GGJ2</accession>
<reference evidence="2 3" key="1">
    <citation type="submission" date="2009-02" db="EMBL/GenBank/DDBJ databases">
        <title>Sequencing of the draft genome and assembly of Dethiobacter alkaliphilus AHT 1.</title>
        <authorList>
            <consortium name="US DOE Joint Genome Institute (JGI-PGF)"/>
            <person name="Lucas S."/>
            <person name="Copeland A."/>
            <person name="Lapidus A."/>
            <person name="Glavina del Rio T."/>
            <person name="Dalin E."/>
            <person name="Tice H."/>
            <person name="Bruce D."/>
            <person name="Goodwin L."/>
            <person name="Pitluck S."/>
            <person name="Larimer F."/>
            <person name="Land M.L."/>
            <person name="Hauser L."/>
            <person name="Muyzer G."/>
        </authorList>
    </citation>
    <scope>NUCLEOTIDE SEQUENCE [LARGE SCALE GENOMIC DNA]</scope>
    <source>
        <strain evidence="2 3">AHT 1</strain>
    </source>
</reference>
<evidence type="ECO:0000256" key="1">
    <source>
        <dbReference type="SAM" id="Phobius"/>
    </source>
</evidence>
<dbReference type="STRING" id="555088.DealDRAFT_1556"/>
<comment type="caution">
    <text evidence="2">The sequence shown here is derived from an EMBL/GenBank/DDBJ whole genome shotgun (WGS) entry which is preliminary data.</text>
</comment>
<keyword evidence="3" id="KW-1185">Reference proteome</keyword>
<dbReference type="OrthoDB" id="5520879at2"/>
<dbReference type="AlphaFoldDB" id="C0GGJ2"/>
<keyword evidence="1" id="KW-0472">Membrane</keyword>
<organism evidence="2 3">
    <name type="scientific">Dethiobacter alkaliphilus AHT 1</name>
    <dbReference type="NCBI Taxonomy" id="555088"/>
    <lineage>
        <taxon>Bacteria</taxon>
        <taxon>Bacillati</taxon>
        <taxon>Bacillota</taxon>
        <taxon>Dethiobacteria</taxon>
        <taxon>Dethiobacterales</taxon>
        <taxon>Dethiobacteraceae</taxon>
        <taxon>Dethiobacter</taxon>
    </lineage>
</organism>
<feature type="transmembrane region" description="Helical" evidence="1">
    <location>
        <begin position="12"/>
        <end position="29"/>
    </location>
</feature>
<keyword evidence="1" id="KW-0812">Transmembrane</keyword>
<keyword evidence="1" id="KW-1133">Transmembrane helix</keyword>
<dbReference type="EMBL" id="ACJM01000007">
    <property type="protein sequence ID" value="EEG77433.1"/>
    <property type="molecule type" value="Genomic_DNA"/>
</dbReference>
<feature type="transmembrane region" description="Helical" evidence="1">
    <location>
        <begin position="49"/>
        <end position="71"/>
    </location>
</feature>